<organism evidence="3 4">
    <name type="scientific">Aspergillus tamarii</name>
    <dbReference type="NCBI Taxonomy" id="41984"/>
    <lineage>
        <taxon>Eukaryota</taxon>
        <taxon>Fungi</taxon>
        <taxon>Dikarya</taxon>
        <taxon>Ascomycota</taxon>
        <taxon>Pezizomycotina</taxon>
        <taxon>Eurotiomycetes</taxon>
        <taxon>Eurotiomycetidae</taxon>
        <taxon>Eurotiales</taxon>
        <taxon>Aspergillaceae</taxon>
        <taxon>Aspergillus</taxon>
        <taxon>Aspergillus subgen. Circumdati</taxon>
    </lineage>
</organism>
<evidence type="ECO:0000313" key="4">
    <source>
        <dbReference type="Proteomes" id="UP000326950"/>
    </source>
</evidence>
<keyword evidence="4" id="KW-1185">Reference proteome</keyword>
<evidence type="ECO:0000256" key="1">
    <source>
        <dbReference type="SAM" id="MobiDB-lite"/>
    </source>
</evidence>
<dbReference type="InterPro" id="IPR024983">
    <property type="entry name" value="CHAT_dom"/>
</dbReference>
<dbReference type="Pfam" id="PF12770">
    <property type="entry name" value="CHAT"/>
    <property type="match status" value="1"/>
</dbReference>
<feature type="region of interest" description="Disordered" evidence="1">
    <location>
        <begin position="608"/>
        <end position="646"/>
    </location>
</feature>
<dbReference type="OrthoDB" id="9991317at2759"/>
<dbReference type="SUPFAM" id="SSF48452">
    <property type="entry name" value="TPR-like"/>
    <property type="match status" value="1"/>
</dbReference>
<dbReference type="AlphaFoldDB" id="A0A5N6VAW9"/>
<dbReference type="Gene3D" id="1.25.40.10">
    <property type="entry name" value="Tetratricopeptide repeat domain"/>
    <property type="match status" value="2"/>
</dbReference>
<dbReference type="EMBL" id="ML738587">
    <property type="protein sequence ID" value="KAE8168054.1"/>
    <property type="molecule type" value="Genomic_DNA"/>
</dbReference>
<evidence type="ECO:0000259" key="2">
    <source>
        <dbReference type="Pfam" id="PF12770"/>
    </source>
</evidence>
<sequence length="1021" mass="112989">MRFMPKVDTNMALLLYNSGRAFLLHWAQTEDMDTLEKALVVTRQSVECTPEDDDGLANRLCSLGACAFAMFKHTNRMEDLDNGIDAFRRAAQLVPNDHPTQSHSRALLCNALLVRFQAQGDLQDIGAVLSASREAAAAGAGESGHGAWALYHLGSNVECLHEAIQACSKALDLPREDHVIRAKTLALRGQCLRESFEHTGDVTELERAVADCKLAAEIMPEDHHAFPGILERLAFSFQEQYQLSGEMMYLEEAIKTAHRSLRLASIYGHDMSKFLSTLGGILLRRYSATLRLRDLDDAIQALRESLKYETQMPRVVSATNLDILASCLGTRYQRSGDQRDLEAAEHASRQAVEIAPASHAGLSAYLTNWGRYLMDRFQATREPNYLEESMQTFARALDRARSPLHAQLCLGVMAGCRRIMYMITQNDEQLEAAIEICRKSIESLSTESDILANSQDELALLLQCQNSDGQGEALGLSLQVWNSLRASPFGRVRAASRAITIYIDQSDFEKAYKLTIAAIDILPLVHNRSLTLQDQQEVVKMFSGLATDAFSLALKTKRLPLEALDLLERGRGVILSLLMDDRSDMVKRWNTHPGFPVEVENPLYGMHSTTVSLGSGNGAKHHSDSQRGAQGGPEAPPEDVQFSPTVDFSKKRVTEEEVKEGAARGRIIIVNITSMGSDALVISSTGLKVIQLRGLDPDEARDWIKKDMTATSGNRGANNKAYLRFLSWLWRVCVKPIFNELDYKVHDSPEEMPRVWWIGTGLASSFPFHAAGNHLTEPNESTISRVLSSYTPSVRALLYTRNREPLSDQMAHCPKLLTVSMATTPGADDLDGVFAETVAVAETIGNYVHAECLSQPDTDTVKSRLSDCHIAHFACHGVSEPRDPSQSGLLLQTVGSSPEQDRLTVGSLYEIDCSQGQIAYLSACSTAENRSKWLVDEVLHVVSGFQVAGFRNVIGCLWPADDTVCAEIAKLFYSELCCDAKVEYNDGVVSLALHKAVLKISRSPRYRKRPLHWAQYVHFGA</sequence>
<accession>A0A5N6VAW9</accession>
<dbReference type="InterPro" id="IPR011990">
    <property type="entry name" value="TPR-like_helical_dom_sf"/>
</dbReference>
<dbReference type="Proteomes" id="UP000326950">
    <property type="component" value="Unassembled WGS sequence"/>
</dbReference>
<gene>
    <name evidence="3" type="ORF">BDV40DRAFT_284505</name>
</gene>
<feature type="domain" description="CHAT" evidence="2">
    <location>
        <begin position="724"/>
        <end position="1020"/>
    </location>
</feature>
<protein>
    <submittedName>
        <fullName evidence="3">CHAT domain-containing protein</fullName>
    </submittedName>
</protein>
<reference evidence="3 4" key="1">
    <citation type="submission" date="2019-04" db="EMBL/GenBank/DDBJ databases">
        <title>Friends and foes A comparative genomics study of 23 Aspergillus species from section Flavi.</title>
        <authorList>
            <consortium name="DOE Joint Genome Institute"/>
            <person name="Kjaerbolling I."/>
            <person name="Vesth T."/>
            <person name="Frisvad J.C."/>
            <person name="Nybo J.L."/>
            <person name="Theobald S."/>
            <person name="Kildgaard S."/>
            <person name="Isbrandt T."/>
            <person name="Kuo A."/>
            <person name="Sato A."/>
            <person name="Lyhne E.K."/>
            <person name="Kogle M.E."/>
            <person name="Wiebenga A."/>
            <person name="Kun R.S."/>
            <person name="Lubbers R.J."/>
            <person name="Makela M.R."/>
            <person name="Barry K."/>
            <person name="Chovatia M."/>
            <person name="Clum A."/>
            <person name="Daum C."/>
            <person name="Haridas S."/>
            <person name="He G."/>
            <person name="LaButti K."/>
            <person name="Lipzen A."/>
            <person name="Mondo S."/>
            <person name="Riley R."/>
            <person name="Salamov A."/>
            <person name="Simmons B.A."/>
            <person name="Magnuson J.K."/>
            <person name="Henrissat B."/>
            <person name="Mortensen U.H."/>
            <person name="Larsen T.O."/>
            <person name="Devries R.P."/>
            <person name="Grigoriev I.V."/>
            <person name="Machida M."/>
            <person name="Baker S.E."/>
            <person name="Andersen M.R."/>
        </authorList>
    </citation>
    <scope>NUCLEOTIDE SEQUENCE [LARGE SCALE GENOMIC DNA]</scope>
    <source>
        <strain evidence="3 4">CBS 117626</strain>
    </source>
</reference>
<proteinExistence type="predicted"/>
<evidence type="ECO:0000313" key="3">
    <source>
        <dbReference type="EMBL" id="KAE8168054.1"/>
    </source>
</evidence>
<name>A0A5N6VAW9_ASPTM</name>